<proteinExistence type="predicted"/>
<reference evidence="2 3" key="1">
    <citation type="journal article" date="2016" name="Nat. Commun.">
        <title>Thousands of microbial genomes shed light on interconnected biogeochemical processes in an aquifer system.</title>
        <authorList>
            <person name="Anantharaman K."/>
            <person name="Brown C.T."/>
            <person name="Hug L.A."/>
            <person name="Sharon I."/>
            <person name="Castelle C.J."/>
            <person name="Probst A.J."/>
            <person name="Thomas B.C."/>
            <person name="Singh A."/>
            <person name="Wilkins M.J."/>
            <person name="Karaoz U."/>
            <person name="Brodie E.L."/>
            <person name="Williams K.H."/>
            <person name="Hubbard S.S."/>
            <person name="Banfield J.F."/>
        </authorList>
    </citation>
    <scope>NUCLEOTIDE SEQUENCE [LARGE SCALE GENOMIC DNA]</scope>
</reference>
<protein>
    <recommendedName>
        <fullName evidence="1">RNase H type-1 domain-containing protein</fullName>
    </recommendedName>
</protein>
<dbReference type="InterPro" id="IPR002156">
    <property type="entry name" value="RNaseH_domain"/>
</dbReference>
<organism evidence="2 3">
    <name type="scientific">Candidatus Magasanikbacteria bacterium RIFCSPLOWO2_01_FULL_40_15</name>
    <dbReference type="NCBI Taxonomy" id="1798686"/>
    <lineage>
        <taxon>Bacteria</taxon>
        <taxon>Candidatus Magasanikiibacteriota</taxon>
    </lineage>
</organism>
<gene>
    <name evidence="2" type="ORF">A2983_01805</name>
</gene>
<dbReference type="CDD" id="cd09279">
    <property type="entry name" value="RNase_HI_like"/>
    <property type="match status" value="1"/>
</dbReference>
<sequence length="141" mass="15697">MKITIYTDGGSRHNPGPAALGVVVKDETGKTIVNYGEFLGNQTNNYAEYMAIISALKKAHELGATEVHCIADSKLVIEQLKGNWKVKEPTLQKLFILAWNELQKFKKYSLSHTLRAGNKEADAEVNKILDAIVGEKKKFHN</sequence>
<dbReference type="GO" id="GO:0004523">
    <property type="term" value="F:RNA-DNA hybrid ribonuclease activity"/>
    <property type="evidence" value="ECO:0007669"/>
    <property type="project" value="InterPro"/>
</dbReference>
<name>A0A1F6N0F2_9BACT</name>
<evidence type="ECO:0000259" key="1">
    <source>
        <dbReference type="PROSITE" id="PS50879"/>
    </source>
</evidence>
<dbReference type="SUPFAM" id="SSF53098">
    <property type="entry name" value="Ribonuclease H-like"/>
    <property type="match status" value="1"/>
</dbReference>
<dbReference type="EMBL" id="MFQH01000024">
    <property type="protein sequence ID" value="OGH77417.1"/>
    <property type="molecule type" value="Genomic_DNA"/>
</dbReference>
<evidence type="ECO:0000313" key="2">
    <source>
        <dbReference type="EMBL" id="OGH77417.1"/>
    </source>
</evidence>
<dbReference type="Proteomes" id="UP000177040">
    <property type="component" value="Unassembled WGS sequence"/>
</dbReference>
<dbReference type="Gene3D" id="3.30.420.10">
    <property type="entry name" value="Ribonuclease H-like superfamily/Ribonuclease H"/>
    <property type="match status" value="1"/>
</dbReference>
<dbReference type="GO" id="GO:0003676">
    <property type="term" value="F:nucleic acid binding"/>
    <property type="evidence" value="ECO:0007669"/>
    <property type="project" value="InterPro"/>
</dbReference>
<dbReference type="PROSITE" id="PS50879">
    <property type="entry name" value="RNASE_H_1"/>
    <property type="match status" value="1"/>
</dbReference>
<dbReference type="PANTHER" id="PTHR48475">
    <property type="entry name" value="RIBONUCLEASE H"/>
    <property type="match status" value="1"/>
</dbReference>
<accession>A0A1F6N0F2</accession>
<dbReference type="InterPro" id="IPR036397">
    <property type="entry name" value="RNaseH_sf"/>
</dbReference>
<dbReference type="AlphaFoldDB" id="A0A1F6N0F2"/>
<dbReference type="InterPro" id="IPR012337">
    <property type="entry name" value="RNaseH-like_sf"/>
</dbReference>
<evidence type="ECO:0000313" key="3">
    <source>
        <dbReference type="Proteomes" id="UP000177040"/>
    </source>
</evidence>
<feature type="domain" description="RNase H type-1" evidence="1">
    <location>
        <begin position="1"/>
        <end position="130"/>
    </location>
</feature>
<dbReference type="Pfam" id="PF13456">
    <property type="entry name" value="RVT_3"/>
    <property type="match status" value="1"/>
</dbReference>
<comment type="caution">
    <text evidence="2">The sequence shown here is derived from an EMBL/GenBank/DDBJ whole genome shotgun (WGS) entry which is preliminary data.</text>
</comment>
<dbReference type="PANTHER" id="PTHR48475:SF1">
    <property type="entry name" value="RNASE H TYPE-1 DOMAIN-CONTAINING PROTEIN"/>
    <property type="match status" value="1"/>
</dbReference>